<dbReference type="EMBL" id="JARMAB010000001">
    <property type="protein sequence ID" value="MED1201523.1"/>
    <property type="molecule type" value="Genomic_DNA"/>
</dbReference>
<protein>
    <submittedName>
        <fullName evidence="1">TIM barrel protein</fullName>
    </submittedName>
</protein>
<organism evidence="1 2">
    <name type="scientific">Heyndrickxia acidicola</name>
    <dbReference type="NCBI Taxonomy" id="209389"/>
    <lineage>
        <taxon>Bacteria</taxon>
        <taxon>Bacillati</taxon>
        <taxon>Bacillota</taxon>
        <taxon>Bacilli</taxon>
        <taxon>Bacillales</taxon>
        <taxon>Bacillaceae</taxon>
        <taxon>Heyndrickxia</taxon>
    </lineage>
</organism>
<dbReference type="InterPro" id="IPR036237">
    <property type="entry name" value="Xyl_isomerase-like_sf"/>
</dbReference>
<evidence type="ECO:0000313" key="2">
    <source>
        <dbReference type="Proteomes" id="UP001341444"/>
    </source>
</evidence>
<accession>A0ABU6MCW9</accession>
<dbReference type="Gene3D" id="3.20.20.150">
    <property type="entry name" value="Divalent-metal-dependent TIM barrel enzymes"/>
    <property type="match status" value="1"/>
</dbReference>
<evidence type="ECO:0000313" key="1">
    <source>
        <dbReference type="EMBL" id="MED1201523.1"/>
    </source>
</evidence>
<keyword evidence="2" id="KW-1185">Reference proteome</keyword>
<proteinExistence type="predicted"/>
<dbReference type="RefSeq" id="WP_083953146.1">
    <property type="nucleotide sequence ID" value="NZ_JARMAB010000001.1"/>
</dbReference>
<dbReference type="SUPFAM" id="SSF51658">
    <property type="entry name" value="Xylose isomerase-like"/>
    <property type="match status" value="1"/>
</dbReference>
<comment type="caution">
    <text evidence="1">The sequence shown here is derived from an EMBL/GenBank/DDBJ whole genome shotgun (WGS) entry which is preliminary data.</text>
</comment>
<sequence length="254" mass="28518">MVDVLITMNSFTAAEVSQEGYQSLFKMIKAAGFSGVEIRRELLKEELPSVSDIKTMLNDIGLVGYYSCPIPLFNLNGGLNTEQIKQALLEGQCLDAKLIKFSLGHYTPDSCMEDLRVLTETAIGRYCITVENDQTQEGGKVERLAAFFERCEKEAISIYFTCDIGNWLYVKEDPSAAIEKMKAHTKYIHIKEVVQAEDGFTTVAISPHTNFKWKRLQEGHSNATPIAVEFPVDTRSLKDYYSMITEGGAHYETV</sequence>
<gene>
    <name evidence="1" type="ORF">P4T90_00290</name>
</gene>
<reference evidence="1 2" key="1">
    <citation type="submission" date="2023-03" db="EMBL/GenBank/DDBJ databases">
        <title>Bacillus Genome Sequencing.</title>
        <authorList>
            <person name="Dunlap C."/>
        </authorList>
    </citation>
    <scope>NUCLEOTIDE SEQUENCE [LARGE SCALE GENOMIC DNA]</scope>
    <source>
        <strain evidence="1 2">B-23453</strain>
    </source>
</reference>
<dbReference type="Proteomes" id="UP001341444">
    <property type="component" value="Unassembled WGS sequence"/>
</dbReference>
<name>A0ABU6MCW9_9BACI</name>